<dbReference type="Proteomes" id="UP001202328">
    <property type="component" value="Unassembled WGS sequence"/>
</dbReference>
<reference evidence="1" key="1">
    <citation type="submission" date="2022-04" db="EMBL/GenBank/DDBJ databases">
        <title>A functionally conserved STORR gene fusion in Papaver species that diverged 16.8 million years ago.</title>
        <authorList>
            <person name="Catania T."/>
        </authorList>
    </citation>
    <scope>NUCLEOTIDE SEQUENCE</scope>
    <source>
        <strain evidence="1">S-188037</strain>
    </source>
</reference>
<protein>
    <submittedName>
        <fullName evidence="1">Uncharacterized protein</fullName>
    </submittedName>
</protein>
<evidence type="ECO:0000313" key="2">
    <source>
        <dbReference type="Proteomes" id="UP001202328"/>
    </source>
</evidence>
<dbReference type="AlphaFoldDB" id="A0AAD4S5S7"/>
<sequence length="85" mass="9380">MQRNKEHKYSVVFCESTVALDYKSSQQLCLIISFHGKSGASWRTVVISAVVLTVLVCDIRNSGVSVKNCSLSDTNSVVILIVKKF</sequence>
<dbReference type="EMBL" id="JAJJMB010013814">
    <property type="protein sequence ID" value="KAI3865461.1"/>
    <property type="molecule type" value="Genomic_DNA"/>
</dbReference>
<name>A0AAD4S5S7_9MAGN</name>
<comment type="caution">
    <text evidence="1">The sequence shown here is derived from an EMBL/GenBank/DDBJ whole genome shotgun (WGS) entry which is preliminary data.</text>
</comment>
<accession>A0AAD4S5S7</accession>
<keyword evidence="2" id="KW-1185">Reference proteome</keyword>
<proteinExistence type="predicted"/>
<organism evidence="1 2">
    <name type="scientific">Papaver atlanticum</name>
    <dbReference type="NCBI Taxonomy" id="357466"/>
    <lineage>
        <taxon>Eukaryota</taxon>
        <taxon>Viridiplantae</taxon>
        <taxon>Streptophyta</taxon>
        <taxon>Embryophyta</taxon>
        <taxon>Tracheophyta</taxon>
        <taxon>Spermatophyta</taxon>
        <taxon>Magnoliopsida</taxon>
        <taxon>Ranunculales</taxon>
        <taxon>Papaveraceae</taxon>
        <taxon>Papaveroideae</taxon>
        <taxon>Papaver</taxon>
    </lineage>
</organism>
<evidence type="ECO:0000313" key="1">
    <source>
        <dbReference type="EMBL" id="KAI3865461.1"/>
    </source>
</evidence>
<gene>
    <name evidence="1" type="ORF">MKW98_025331</name>
</gene>